<dbReference type="EMBL" id="JARGDH010000006">
    <property type="protein sequence ID" value="KAL0266034.1"/>
    <property type="molecule type" value="Genomic_DNA"/>
</dbReference>
<dbReference type="GO" id="GO:0005737">
    <property type="term" value="C:cytoplasm"/>
    <property type="evidence" value="ECO:0007669"/>
    <property type="project" value="UniProtKB-SubCell"/>
</dbReference>
<dbReference type="SUPFAM" id="SSF52540">
    <property type="entry name" value="P-loop containing nucleoside triphosphate hydrolases"/>
    <property type="match status" value="1"/>
</dbReference>
<dbReference type="InterPro" id="IPR027417">
    <property type="entry name" value="P-loop_NTPase"/>
</dbReference>
<name>A0AAW2H877_9NEOP</name>
<evidence type="ECO:0000256" key="2">
    <source>
        <dbReference type="ARBA" id="ARBA00022741"/>
    </source>
</evidence>
<comment type="subcellular location">
    <subcellularLocation>
        <location evidence="5">Cytoplasm</location>
    </subcellularLocation>
    <subcellularLocation>
        <location evidence="5">Nucleus</location>
    </subcellularLocation>
</comment>
<dbReference type="Pfam" id="PF03029">
    <property type="entry name" value="ATP_bind_1"/>
    <property type="match status" value="1"/>
</dbReference>
<keyword evidence="2 5" id="KW-0547">Nucleotide-binding</keyword>
<gene>
    <name evidence="6" type="ORF">PYX00_011751</name>
</gene>
<keyword evidence="3 5" id="KW-0378">Hydrolase</keyword>
<evidence type="ECO:0000256" key="4">
    <source>
        <dbReference type="ARBA" id="ARBA00023134"/>
    </source>
</evidence>
<evidence type="ECO:0000313" key="6">
    <source>
        <dbReference type="EMBL" id="KAL0266034.1"/>
    </source>
</evidence>
<comment type="caution">
    <text evidence="6">The sequence shown here is derived from an EMBL/GenBank/DDBJ whole genome shotgun (WGS) entry which is preliminary data.</text>
</comment>
<proteinExistence type="inferred from homology"/>
<dbReference type="GO" id="GO:0005634">
    <property type="term" value="C:nucleus"/>
    <property type="evidence" value="ECO:0007669"/>
    <property type="project" value="UniProtKB-SubCell"/>
</dbReference>
<comment type="function">
    <text evidence="5">Small GTPase required for proper nuclear import of RNA polymerase II (RNAPII). May act at an RNAP assembly step prior to nuclear import.</text>
</comment>
<dbReference type="GO" id="GO:0005525">
    <property type="term" value="F:GTP binding"/>
    <property type="evidence" value="ECO:0007669"/>
    <property type="project" value="UniProtKB-KW"/>
</dbReference>
<sequence length="230" mass="25677">MAGSGKTLFCQRLSGLNKHIFSVNLDPAVLNAKMPLNEDIRDAVDYYKTMKEYNLGPNGAITTCLNLYMLRVSEVVKKIAAKYVIIDTPGQIEAFTWSSSGHVLLDTLKTLDGYETKILYTIDSLASQESGVFMSNMIYAASLMARFQVETVAVFNKNDISGCEKIVEWIRDYQVFQESLSEDIMANCTYRSMALHFEEFYRSIKTVSVSALSGAGKSEFFRAVVNGGEE</sequence>
<dbReference type="GO" id="GO:0003924">
    <property type="term" value="F:GTPase activity"/>
    <property type="evidence" value="ECO:0007669"/>
    <property type="project" value="TreeGrafter"/>
</dbReference>
<dbReference type="PANTHER" id="PTHR21231">
    <property type="entry name" value="XPA-BINDING PROTEIN 1-RELATED"/>
    <property type="match status" value="1"/>
</dbReference>
<keyword evidence="4 5" id="KW-0342">GTP-binding</keyword>
<keyword evidence="5" id="KW-0963">Cytoplasm</keyword>
<evidence type="ECO:0000256" key="5">
    <source>
        <dbReference type="RuleBase" id="RU365059"/>
    </source>
</evidence>
<dbReference type="EC" id="3.6.5.-" evidence="5"/>
<evidence type="ECO:0000256" key="1">
    <source>
        <dbReference type="ARBA" id="ARBA00005290"/>
    </source>
</evidence>
<reference evidence="6" key="1">
    <citation type="journal article" date="2024" name="Gigascience">
        <title>Chromosome-level genome of the poultry shaft louse Menopon gallinae provides insight into the host-switching and adaptive evolution of parasitic lice.</title>
        <authorList>
            <person name="Xu Y."/>
            <person name="Ma L."/>
            <person name="Liu S."/>
            <person name="Liang Y."/>
            <person name="Liu Q."/>
            <person name="He Z."/>
            <person name="Tian L."/>
            <person name="Duan Y."/>
            <person name="Cai W."/>
            <person name="Li H."/>
            <person name="Song F."/>
        </authorList>
    </citation>
    <scope>NUCLEOTIDE SEQUENCE</scope>
    <source>
        <strain evidence="6">Cailab_2023a</strain>
    </source>
</reference>
<protein>
    <recommendedName>
        <fullName evidence="5">GPN-loop GTPase</fullName>
        <ecNumber evidence="5">3.6.5.-</ecNumber>
    </recommendedName>
</protein>
<dbReference type="Gene3D" id="3.40.50.300">
    <property type="entry name" value="P-loop containing nucleotide triphosphate hydrolases"/>
    <property type="match status" value="1"/>
</dbReference>
<evidence type="ECO:0000256" key="3">
    <source>
        <dbReference type="ARBA" id="ARBA00022801"/>
    </source>
</evidence>
<accession>A0AAW2H877</accession>
<dbReference type="AlphaFoldDB" id="A0AAW2H877"/>
<comment type="subunit">
    <text evidence="5">Binds to RNA polymerase II.</text>
</comment>
<dbReference type="InterPro" id="IPR004130">
    <property type="entry name" value="Gpn"/>
</dbReference>
<dbReference type="PANTHER" id="PTHR21231:SF8">
    <property type="entry name" value="GPN-LOOP GTPASE 1"/>
    <property type="match status" value="1"/>
</dbReference>
<comment type="similarity">
    <text evidence="1 5">Belongs to the GPN-loop GTPase family.</text>
</comment>
<organism evidence="6">
    <name type="scientific">Menopon gallinae</name>
    <name type="common">poultry shaft louse</name>
    <dbReference type="NCBI Taxonomy" id="328185"/>
    <lineage>
        <taxon>Eukaryota</taxon>
        <taxon>Metazoa</taxon>
        <taxon>Ecdysozoa</taxon>
        <taxon>Arthropoda</taxon>
        <taxon>Hexapoda</taxon>
        <taxon>Insecta</taxon>
        <taxon>Pterygota</taxon>
        <taxon>Neoptera</taxon>
        <taxon>Paraneoptera</taxon>
        <taxon>Psocodea</taxon>
        <taxon>Troctomorpha</taxon>
        <taxon>Phthiraptera</taxon>
        <taxon>Amblycera</taxon>
        <taxon>Menoponidae</taxon>
        <taxon>Menopon</taxon>
    </lineage>
</organism>